<protein>
    <recommendedName>
        <fullName evidence="12">RING-type domain-containing protein</fullName>
    </recommendedName>
</protein>
<sequence length="322" mass="37274">MRETSSTRRKTRRQKSPRETSNNDHERVSDMPSNSSPSRRARRQKSPAEEAIDEDDICQICHLLLLRPVKTTCRHIFCESCFSHWADVSINQMTMGLDIDEPMLLPSNEIEARCPMCRTSTVALLDRERIADLSGKYPVAYASRKEEAPFGAEDEDGAIIETVTVYIGNEHRLQRRESEDDRNIHEWRFFVRASRTDIIEEIQVFLHPTFRQSSLVLQYPPYSIRRVGWGVFTIFANIVLKAGYSWVSPEAEDTSDGAVKGKLPLEWMLDFQGRGSQGRLRLKVKKEKDGQDAENERLVESTRQSLKRQRERDQDYVPPLEE</sequence>
<keyword evidence="4 6" id="KW-0539">Nucleus</keyword>
<evidence type="ECO:0000256" key="3">
    <source>
        <dbReference type="ARBA" id="ARBA00022833"/>
    </source>
</evidence>
<evidence type="ECO:0008006" key="12">
    <source>
        <dbReference type="Google" id="ProtNLM"/>
    </source>
</evidence>
<evidence type="ECO:0000256" key="4">
    <source>
        <dbReference type="ARBA" id="ARBA00023242"/>
    </source>
</evidence>
<dbReference type="SMART" id="SM00184">
    <property type="entry name" value="RING"/>
    <property type="match status" value="1"/>
</dbReference>
<feature type="region of interest" description="Disordered" evidence="7">
    <location>
        <begin position="1"/>
        <end position="49"/>
    </location>
</feature>
<evidence type="ECO:0000256" key="1">
    <source>
        <dbReference type="ARBA" id="ARBA00022723"/>
    </source>
</evidence>
<dbReference type="Pfam" id="PF03366">
    <property type="entry name" value="YEATS"/>
    <property type="match status" value="1"/>
</dbReference>
<dbReference type="InterPro" id="IPR055129">
    <property type="entry name" value="YEATS_dom"/>
</dbReference>
<feature type="domain" description="YEATS" evidence="9">
    <location>
        <begin position="155"/>
        <end position="322"/>
    </location>
</feature>
<dbReference type="EMBL" id="JAVRRG010000028">
    <property type="protein sequence ID" value="KAK5095348.1"/>
    <property type="molecule type" value="Genomic_DNA"/>
</dbReference>
<dbReference type="Proteomes" id="UP001345013">
    <property type="component" value="Unassembled WGS sequence"/>
</dbReference>
<keyword evidence="1" id="KW-0479">Metal-binding</keyword>
<feature type="compositionally biased region" description="Basic and acidic residues" evidence="7">
    <location>
        <begin position="286"/>
        <end position="300"/>
    </location>
</feature>
<evidence type="ECO:0000256" key="6">
    <source>
        <dbReference type="PROSITE-ProRule" id="PRU00376"/>
    </source>
</evidence>
<dbReference type="PROSITE" id="PS50089">
    <property type="entry name" value="ZF_RING_2"/>
    <property type="match status" value="1"/>
</dbReference>
<dbReference type="Gene3D" id="2.60.40.1970">
    <property type="entry name" value="YEATS domain"/>
    <property type="match status" value="1"/>
</dbReference>
<keyword evidence="3" id="KW-0862">Zinc</keyword>
<comment type="subcellular location">
    <subcellularLocation>
        <location evidence="6">Nucleus</location>
    </subcellularLocation>
</comment>
<evidence type="ECO:0000256" key="5">
    <source>
        <dbReference type="PROSITE-ProRule" id="PRU00175"/>
    </source>
</evidence>
<dbReference type="InterPro" id="IPR018957">
    <property type="entry name" value="Znf_C3HC4_RING-type"/>
</dbReference>
<name>A0ABR0KFU7_9EURO</name>
<dbReference type="InterPro" id="IPR001841">
    <property type="entry name" value="Znf_RING"/>
</dbReference>
<reference evidence="10 11" key="1">
    <citation type="submission" date="2023-08" db="EMBL/GenBank/DDBJ databases">
        <title>Black Yeasts Isolated from many extreme environments.</title>
        <authorList>
            <person name="Coleine C."/>
            <person name="Stajich J.E."/>
            <person name="Selbmann L."/>
        </authorList>
    </citation>
    <scope>NUCLEOTIDE SEQUENCE [LARGE SCALE GENOMIC DNA]</scope>
    <source>
        <strain evidence="10 11">CCFEE 5885</strain>
    </source>
</reference>
<dbReference type="Pfam" id="PF00097">
    <property type="entry name" value="zf-C3HC4"/>
    <property type="match status" value="1"/>
</dbReference>
<accession>A0ABR0KFU7</accession>
<dbReference type="InterPro" id="IPR013083">
    <property type="entry name" value="Znf_RING/FYVE/PHD"/>
</dbReference>
<evidence type="ECO:0000313" key="11">
    <source>
        <dbReference type="Proteomes" id="UP001345013"/>
    </source>
</evidence>
<dbReference type="InterPro" id="IPR038704">
    <property type="entry name" value="YEAST_sf"/>
</dbReference>
<evidence type="ECO:0000256" key="2">
    <source>
        <dbReference type="ARBA" id="ARBA00022771"/>
    </source>
</evidence>
<dbReference type="SUPFAM" id="SSF57850">
    <property type="entry name" value="RING/U-box"/>
    <property type="match status" value="1"/>
</dbReference>
<keyword evidence="11" id="KW-1185">Reference proteome</keyword>
<evidence type="ECO:0000256" key="7">
    <source>
        <dbReference type="SAM" id="MobiDB-lite"/>
    </source>
</evidence>
<evidence type="ECO:0000259" key="8">
    <source>
        <dbReference type="PROSITE" id="PS50089"/>
    </source>
</evidence>
<keyword evidence="2 5" id="KW-0863">Zinc-finger</keyword>
<dbReference type="Gene3D" id="3.30.40.10">
    <property type="entry name" value="Zinc/RING finger domain, C3HC4 (zinc finger)"/>
    <property type="match status" value="1"/>
</dbReference>
<organism evidence="10 11">
    <name type="scientific">Lithohypha guttulata</name>
    <dbReference type="NCBI Taxonomy" id="1690604"/>
    <lineage>
        <taxon>Eukaryota</taxon>
        <taxon>Fungi</taxon>
        <taxon>Dikarya</taxon>
        <taxon>Ascomycota</taxon>
        <taxon>Pezizomycotina</taxon>
        <taxon>Eurotiomycetes</taxon>
        <taxon>Chaetothyriomycetidae</taxon>
        <taxon>Chaetothyriales</taxon>
        <taxon>Trichomeriaceae</taxon>
        <taxon>Lithohypha</taxon>
    </lineage>
</organism>
<evidence type="ECO:0000259" key="9">
    <source>
        <dbReference type="PROSITE" id="PS51037"/>
    </source>
</evidence>
<feature type="compositionally biased region" description="Basic and acidic residues" evidence="7">
    <location>
        <begin position="16"/>
        <end position="29"/>
    </location>
</feature>
<proteinExistence type="predicted"/>
<gene>
    <name evidence="10" type="ORF">LTR24_003059</name>
</gene>
<comment type="caution">
    <text evidence="10">The sequence shown here is derived from an EMBL/GenBank/DDBJ whole genome shotgun (WGS) entry which is preliminary data.</text>
</comment>
<feature type="region of interest" description="Disordered" evidence="7">
    <location>
        <begin position="280"/>
        <end position="322"/>
    </location>
</feature>
<evidence type="ECO:0000313" key="10">
    <source>
        <dbReference type="EMBL" id="KAK5095348.1"/>
    </source>
</evidence>
<feature type="domain" description="RING-type" evidence="8">
    <location>
        <begin position="58"/>
        <end position="118"/>
    </location>
</feature>
<dbReference type="PROSITE" id="PS51037">
    <property type="entry name" value="YEATS"/>
    <property type="match status" value="1"/>
</dbReference>